<dbReference type="EMBL" id="JAHHHW010000089">
    <property type="protein sequence ID" value="MBW4432637.1"/>
    <property type="molecule type" value="Genomic_DNA"/>
</dbReference>
<gene>
    <name evidence="1" type="ORF">KME28_13115</name>
</gene>
<protein>
    <submittedName>
        <fullName evidence="1">Uncharacterized protein</fullName>
    </submittedName>
</protein>
<evidence type="ECO:0000313" key="2">
    <source>
        <dbReference type="Proteomes" id="UP000813215"/>
    </source>
</evidence>
<accession>A0A9E3H8M7</accession>
<reference evidence="1" key="2">
    <citation type="journal article" date="2022" name="Microbiol. Resour. Announc.">
        <title>Metagenome Sequencing to Explore Phylogenomics of Terrestrial Cyanobacteria.</title>
        <authorList>
            <person name="Ward R.D."/>
            <person name="Stajich J.E."/>
            <person name="Johansen J.R."/>
            <person name="Huntemann M."/>
            <person name="Clum A."/>
            <person name="Foster B."/>
            <person name="Foster B."/>
            <person name="Roux S."/>
            <person name="Palaniappan K."/>
            <person name="Varghese N."/>
            <person name="Mukherjee S."/>
            <person name="Reddy T.B.K."/>
            <person name="Daum C."/>
            <person name="Copeland A."/>
            <person name="Chen I.A."/>
            <person name="Ivanova N.N."/>
            <person name="Kyrpides N.C."/>
            <person name="Shapiro N."/>
            <person name="Eloe-Fadrosh E.A."/>
            <person name="Pietrasiak N."/>
        </authorList>
    </citation>
    <scope>NUCLEOTIDE SEQUENCE</scope>
    <source>
        <strain evidence="1">HA4357-MV3</strain>
    </source>
</reference>
<organism evidence="1 2">
    <name type="scientific">Pelatocladus maniniholoensis HA4357-MV3</name>
    <dbReference type="NCBI Taxonomy" id="1117104"/>
    <lineage>
        <taxon>Bacteria</taxon>
        <taxon>Bacillati</taxon>
        <taxon>Cyanobacteriota</taxon>
        <taxon>Cyanophyceae</taxon>
        <taxon>Nostocales</taxon>
        <taxon>Nostocaceae</taxon>
        <taxon>Pelatocladus</taxon>
    </lineage>
</organism>
<evidence type="ECO:0000313" key="1">
    <source>
        <dbReference type="EMBL" id="MBW4432637.1"/>
    </source>
</evidence>
<comment type="caution">
    <text evidence="1">The sequence shown here is derived from an EMBL/GenBank/DDBJ whole genome shotgun (WGS) entry which is preliminary data.</text>
</comment>
<name>A0A9E3H8M7_9NOST</name>
<dbReference type="AlphaFoldDB" id="A0A9E3H8M7"/>
<dbReference type="Proteomes" id="UP000813215">
    <property type="component" value="Unassembled WGS sequence"/>
</dbReference>
<proteinExistence type="predicted"/>
<sequence length="90" mass="10501">MNNLEPVYETTQLQRGAVYQINGTLYQYQYPDPYARIDHPRFCFRCLDGQRRKADLVLNKNTIRKAYLVPGYKAQRGSQVIGEAIQQSLF</sequence>
<reference evidence="1" key="1">
    <citation type="submission" date="2021-05" db="EMBL/GenBank/DDBJ databases">
        <authorList>
            <person name="Pietrasiak N."/>
            <person name="Ward R."/>
            <person name="Stajich J.E."/>
            <person name="Kurbessoian T."/>
        </authorList>
    </citation>
    <scope>NUCLEOTIDE SEQUENCE</scope>
    <source>
        <strain evidence="1">HA4357-MV3</strain>
    </source>
</reference>